<dbReference type="SUPFAM" id="SSF109854">
    <property type="entry name" value="DinB/YfiT-like putative metalloenzymes"/>
    <property type="match status" value="1"/>
</dbReference>
<evidence type="ECO:0000313" key="6">
    <source>
        <dbReference type="EMBL" id="MDR7267858.1"/>
    </source>
</evidence>
<comment type="caution">
    <text evidence="6">The sequence shown here is derived from an EMBL/GenBank/DDBJ whole genome shotgun (WGS) entry which is preliminary data.</text>
</comment>
<dbReference type="PANTHER" id="PTHR23150">
    <property type="entry name" value="SULFATASE MODIFYING FACTOR 1, 2"/>
    <property type="match status" value="1"/>
</dbReference>
<dbReference type="RefSeq" id="WP_310260360.1">
    <property type="nucleotide sequence ID" value="NZ_JAVDXU010000001.1"/>
</dbReference>
<keyword evidence="7" id="KW-1185">Reference proteome</keyword>
<dbReference type="EMBL" id="JAVDXU010000001">
    <property type="protein sequence ID" value="MDR7267858.1"/>
    <property type="molecule type" value="Genomic_DNA"/>
</dbReference>
<dbReference type="Gene3D" id="3.90.1580.10">
    <property type="entry name" value="paralog of FGE (formylglycine-generating enzyme)"/>
    <property type="match status" value="2"/>
</dbReference>
<dbReference type="InterPro" id="IPR005532">
    <property type="entry name" value="SUMF_dom"/>
</dbReference>
<dbReference type="NCBIfam" id="TIGR04373">
    <property type="entry name" value="egtB_X_signatur"/>
    <property type="match status" value="1"/>
</dbReference>
<comment type="pathway">
    <text evidence="3">Amino-acid biosynthesis; ergothioneine biosynthesis.</text>
</comment>
<feature type="domain" description="DinB-like" evidence="5">
    <location>
        <begin position="21"/>
        <end position="155"/>
    </location>
</feature>
<dbReference type="SUPFAM" id="SSF56436">
    <property type="entry name" value="C-type lectin-like"/>
    <property type="match status" value="1"/>
</dbReference>
<keyword evidence="2" id="KW-0408">Iron</keyword>
<dbReference type="NCBIfam" id="NF041186">
    <property type="entry name" value="SenA"/>
    <property type="match status" value="1"/>
</dbReference>
<dbReference type="Proteomes" id="UP001180453">
    <property type="component" value="Unassembled WGS sequence"/>
</dbReference>
<protein>
    <submittedName>
        <fullName evidence="6">Ergothioneine biosynthesis protein EgtB</fullName>
    </submittedName>
</protein>
<dbReference type="InterPro" id="IPR030809">
    <property type="entry name" value="EgtB_signatur"/>
</dbReference>
<evidence type="ECO:0000259" key="5">
    <source>
        <dbReference type="Pfam" id="PF12867"/>
    </source>
</evidence>
<evidence type="ECO:0000256" key="3">
    <source>
        <dbReference type="ARBA" id="ARBA00037882"/>
    </source>
</evidence>
<evidence type="ECO:0000259" key="4">
    <source>
        <dbReference type="Pfam" id="PF03781"/>
    </source>
</evidence>
<organism evidence="6 7">
    <name type="scientific">Roseateles saccharophilus</name>
    <name type="common">Pseudomonas saccharophila</name>
    <dbReference type="NCBI Taxonomy" id="304"/>
    <lineage>
        <taxon>Bacteria</taxon>
        <taxon>Pseudomonadati</taxon>
        <taxon>Pseudomonadota</taxon>
        <taxon>Betaproteobacteria</taxon>
        <taxon>Burkholderiales</taxon>
        <taxon>Sphaerotilaceae</taxon>
        <taxon>Roseateles</taxon>
    </lineage>
</organism>
<gene>
    <name evidence="6" type="ORF">J2X20_000487</name>
</gene>
<keyword evidence="1" id="KW-0560">Oxidoreductase</keyword>
<reference evidence="6 7" key="1">
    <citation type="submission" date="2023-07" db="EMBL/GenBank/DDBJ databases">
        <title>Sorghum-associated microbial communities from plants grown in Nebraska, USA.</title>
        <authorList>
            <person name="Schachtman D."/>
        </authorList>
    </citation>
    <scope>NUCLEOTIDE SEQUENCE [LARGE SCALE GENOMIC DNA]</scope>
    <source>
        <strain evidence="6 7">BE314</strain>
    </source>
</reference>
<evidence type="ECO:0000313" key="7">
    <source>
        <dbReference type="Proteomes" id="UP001180453"/>
    </source>
</evidence>
<dbReference type="InterPro" id="IPR034660">
    <property type="entry name" value="DinB/YfiT-like"/>
</dbReference>
<feature type="domain" description="Sulfatase-modifying factor enzyme-like" evidence="4">
    <location>
        <begin position="182"/>
        <end position="318"/>
    </location>
</feature>
<evidence type="ECO:0000256" key="2">
    <source>
        <dbReference type="ARBA" id="ARBA00023004"/>
    </source>
</evidence>
<accession>A0ABU1YG78</accession>
<feature type="domain" description="Sulfatase-modifying factor enzyme-like" evidence="4">
    <location>
        <begin position="331"/>
        <end position="399"/>
    </location>
</feature>
<dbReference type="InterPro" id="IPR024775">
    <property type="entry name" value="DinB-like"/>
</dbReference>
<dbReference type="InterPro" id="IPR016187">
    <property type="entry name" value="CTDL_fold"/>
</dbReference>
<dbReference type="InterPro" id="IPR051043">
    <property type="entry name" value="Sulfatase_Mod_Factor_Kinase"/>
</dbReference>
<dbReference type="Pfam" id="PF12867">
    <property type="entry name" value="DinB_2"/>
    <property type="match status" value="1"/>
</dbReference>
<name>A0ABU1YG78_ROSSA</name>
<proteinExistence type="predicted"/>
<evidence type="ECO:0000256" key="1">
    <source>
        <dbReference type="ARBA" id="ARBA00023002"/>
    </source>
</evidence>
<dbReference type="InterPro" id="IPR042095">
    <property type="entry name" value="SUMF_sf"/>
</dbReference>
<sequence>MLTQDISQDARRLSGVALAAALRDSREVLLSRVTDLDDAQWSFPYRLGVNPVPWELGHVGWFGEFWVLRGPHRVDGQGIVNAQQPPRFIGPDDCFDSARLPHARRWDIEPVTRQALLDRLQAQLDACIATVPPEGSGDDAAYMHRLTLFHEDMHAEAFAWLRGVLGFAPPRDCELKPVMREGQLQLSGGAFQRGWPHRRTGFAFDNELPSSSSALQPFSIDAAPVTAGQFLRFVEAGGYADAAWWPGEAGAWRAAEAVSHPERWREREAGRWEVRWFDRWTDLETARPVIHVNAWEAEAYCRWAGRRLPTATEWEFAVTSVAPGMFEWGRSVWEWTATPFEPYPGFEPGPYRDYSAPWFHDHRELRGGSFAAHSRMHDARYRNFFQPHRRDVFAGFRTATSKP</sequence>
<dbReference type="Pfam" id="PF03781">
    <property type="entry name" value="FGE-sulfatase"/>
    <property type="match status" value="2"/>
</dbReference>